<sequence length="102" mass="11640">MCSSSGASLWQTANQKRCHALLWAGRLAEVFEAFRYITDMSDETTRANYLDWSIGFMQELSLFRDYAQNSTPNICRYEEEDDENGGVSDLDSDIDYIDDGVC</sequence>
<protein>
    <submittedName>
        <fullName evidence="2">Uncharacterized protein</fullName>
    </submittedName>
</protein>
<dbReference type="OrthoDB" id="2674319at2759"/>
<evidence type="ECO:0000256" key="1">
    <source>
        <dbReference type="SAM" id="MobiDB-lite"/>
    </source>
</evidence>
<dbReference type="EMBL" id="KV448838">
    <property type="protein sequence ID" value="OAX33104.1"/>
    <property type="molecule type" value="Genomic_DNA"/>
</dbReference>
<evidence type="ECO:0000313" key="3">
    <source>
        <dbReference type="Proteomes" id="UP000092154"/>
    </source>
</evidence>
<evidence type="ECO:0000313" key="2">
    <source>
        <dbReference type="EMBL" id="OAX33104.1"/>
    </source>
</evidence>
<dbReference type="Proteomes" id="UP000092154">
    <property type="component" value="Unassembled WGS sequence"/>
</dbReference>
<proteinExistence type="predicted"/>
<dbReference type="InParanoid" id="A0A1B7MKH8"/>
<accession>A0A1B7MKH8</accession>
<dbReference type="AlphaFoldDB" id="A0A1B7MKH8"/>
<gene>
    <name evidence="2" type="ORF">K503DRAFT_553352</name>
</gene>
<organism evidence="2 3">
    <name type="scientific">Rhizopogon vinicolor AM-OR11-026</name>
    <dbReference type="NCBI Taxonomy" id="1314800"/>
    <lineage>
        <taxon>Eukaryota</taxon>
        <taxon>Fungi</taxon>
        <taxon>Dikarya</taxon>
        <taxon>Basidiomycota</taxon>
        <taxon>Agaricomycotina</taxon>
        <taxon>Agaricomycetes</taxon>
        <taxon>Agaricomycetidae</taxon>
        <taxon>Boletales</taxon>
        <taxon>Suillineae</taxon>
        <taxon>Rhizopogonaceae</taxon>
        <taxon>Rhizopogon</taxon>
    </lineage>
</organism>
<feature type="region of interest" description="Disordered" evidence="1">
    <location>
        <begin position="78"/>
        <end position="102"/>
    </location>
</feature>
<reference evidence="2 3" key="1">
    <citation type="submission" date="2016-06" db="EMBL/GenBank/DDBJ databases">
        <title>Comparative genomics of the ectomycorrhizal sister species Rhizopogon vinicolor and Rhizopogon vesiculosus (Basidiomycota: Boletales) reveals a divergence of the mating type B locus.</title>
        <authorList>
            <consortium name="DOE Joint Genome Institute"/>
            <person name="Mujic A.B."/>
            <person name="Kuo A."/>
            <person name="Tritt A."/>
            <person name="Lipzen A."/>
            <person name="Chen C."/>
            <person name="Johnson J."/>
            <person name="Sharma A."/>
            <person name="Barry K."/>
            <person name="Grigoriev I.V."/>
            <person name="Spatafora J.W."/>
        </authorList>
    </citation>
    <scope>NUCLEOTIDE SEQUENCE [LARGE SCALE GENOMIC DNA]</scope>
    <source>
        <strain evidence="2 3">AM-OR11-026</strain>
    </source>
</reference>
<name>A0A1B7MKH8_9AGAM</name>
<keyword evidence="3" id="KW-1185">Reference proteome</keyword>